<evidence type="ECO:0000313" key="4">
    <source>
        <dbReference type="Proteomes" id="UP000477750"/>
    </source>
</evidence>
<dbReference type="EMBL" id="WIAO01000001">
    <property type="protein sequence ID" value="MQM24235.1"/>
    <property type="molecule type" value="Genomic_DNA"/>
</dbReference>
<gene>
    <name evidence="3" type="ORF">GFD30_01380</name>
</gene>
<organism evidence="3 4">
    <name type="scientific">Glycomyces albidus</name>
    <dbReference type="NCBI Taxonomy" id="2656774"/>
    <lineage>
        <taxon>Bacteria</taxon>
        <taxon>Bacillati</taxon>
        <taxon>Actinomycetota</taxon>
        <taxon>Actinomycetes</taxon>
        <taxon>Glycomycetales</taxon>
        <taxon>Glycomycetaceae</taxon>
        <taxon>Glycomyces</taxon>
    </lineage>
</organism>
<evidence type="ECO:0000256" key="2">
    <source>
        <dbReference type="SAM" id="SignalP"/>
    </source>
</evidence>
<evidence type="ECO:0000256" key="1">
    <source>
        <dbReference type="SAM" id="MobiDB-lite"/>
    </source>
</evidence>
<feature type="region of interest" description="Disordered" evidence="1">
    <location>
        <begin position="25"/>
        <end position="45"/>
    </location>
</feature>
<evidence type="ECO:0000313" key="3">
    <source>
        <dbReference type="EMBL" id="MQM24235.1"/>
    </source>
</evidence>
<keyword evidence="2" id="KW-0732">Signal</keyword>
<feature type="chain" id="PRO_5039598601" description="Lipoprotein" evidence="2">
    <location>
        <begin position="22"/>
        <end position="223"/>
    </location>
</feature>
<dbReference type="PROSITE" id="PS51257">
    <property type="entry name" value="PROKAR_LIPOPROTEIN"/>
    <property type="match status" value="1"/>
</dbReference>
<feature type="signal peptide" evidence="2">
    <location>
        <begin position="1"/>
        <end position="21"/>
    </location>
</feature>
<dbReference type="RefSeq" id="WP_153023413.1">
    <property type="nucleotide sequence ID" value="NZ_WIAO01000001.1"/>
</dbReference>
<evidence type="ECO:0008006" key="5">
    <source>
        <dbReference type="Google" id="ProtNLM"/>
    </source>
</evidence>
<comment type="caution">
    <text evidence="3">The sequence shown here is derived from an EMBL/GenBank/DDBJ whole genome shotgun (WGS) entry which is preliminary data.</text>
</comment>
<protein>
    <recommendedName>
        <fullName evidence="5">Lipoprotein</fullName>
    </recommendedName>
</protein>
<name>A0A6L5G3J6_9ACTN</name>
<accession>A0A6L5G3J6</accession>
<keyword evidence="4" id="KW-1185">Reference proteome</keyword>
<feature type="compositionally biased region" description="Low complexity" evidence="1">
    <location>
        <begin position="26"/>
        <end position="45"/>
    </location>
</feature>
<sequence>MPVRSISVLTAGLLLALTGCAGGGDTDSTGSASQPESSPSTSGPSFTAFADFPGEELLYVEQGVVPVGLRLKAVDTAWQTELAGEIAEVGAHYLVIYVAVTGEADDRGVAGAWFNYFDFELVFPTVDSACAPSSVDAYGACVAKPITKIEQVADGEWRDHMWVSADTAGTVDLPAGATMIGALAFQILDDAELEADLQFCARGRDVATRDNCITVPAPEEPRG</sequence>
<dbReference type="AlphaFoldDB" id="A0A6L5G3J6"/>
<proteinExistence type="predicted"/>
<reference evidence="3 4" key="1">
    <citation type="submission" date="2019-10" db="EMBL/GenBank/DDBJ databases">
        <title>Glycomyces albidus sp. nov., a novel actinomycete isolated from rhizosphere soil of wheat (Triticum aestivum L.).</title>
        <authorList>
            <person name="Qian L."/>
        </authorList>
    </citation>
    <scope>NUCLEOTIDE SEQUENCE [LARGE SCALE GENOMIC DNA]</scope>
    <source>
        <strain evidence="3 4">NEAU-7082</strain>
    </source>
</reference>
<dbReference type="Proteomes" id="UP000477750">
    <property type="component" value="Unassembled WGS sequence"/>
</dbReference>